<dbReference type="InterPro" id="IPR050054">
    <property type="entry name" value="UPRTase/APRTase"/>
</dbReference>
<keyword evidence="11" id="KW-0660">Purine salvage</keyword>
<proteinExistence type="inferred from homology"/>
<dbReference type="CDD" id="cd06223">
    <property type="entry name" value="PRTases_typeI"/>
    <property type="match status" value="1"/>
</dbReference>
<evidence type="ECO:0000256" key="1">
    <source>
        <dbReference type="ARBA" id="ARBA00000868"/>
    </source>
</evidence>
<evidence type="ECO:0000313" key="13">
    <source>
        <dbReference type="EMBL" id="KGF97969.1"/>
    </source>
</evidence>
<gene>
    <name evidence="13" type="ORF">EU95_0070</name>
</gene>
<dbReference type="Pfam" id="PF00156">
    <property type="entry name" value="Pribosyltran"/>
    <property type="match status" value="1"/>
</dbReference>
<comment type="function">
    <text evidence="2">Catalyzes a salvage reaction resulting in the formation of AMP, that is energically less costly than de novo synthesis.</text>
</comment>
<keyword evidence="10 13" id="KW-0808">Transferase</keyword>
<accession>A0A0A2ABT6</accession>
<comment type="caution">
    <text evidence="13">The sequence shown here is derived from an EMBL/GenBank/DDBJ whole genome shotgun (WGS) entry which is preliminary data.</text>
</comment>
<evidence type="ECO:0000256" key="6">
    <source>
        <dbReference type="ARBA" id="ARBA00011738"/>
    </source>
</evidence>
<sequence>MFKDLLGILKDPDAFKELIYTMSEDEVIKNCDAIACIDARGFIFGSPIAFNIGKPMVVLRKPGKLPGELITADYELEYGKNSLSIQKSSIEKFSSFAIVDDLLATGGTANCAYSLLSKLGKEVTGLSVVAELRNLNARQILEMEVVSQIEL</sequence>
<comment type="pathway">
    <text evidence="4">Purine metabolism; AMP biosynthesis via salvage pathway; AMP from adenine: step 1/1.</text>
</comment>
<dbReference type="Gene3D" id="3.40.50.2020">
    <property type="match status" value="1"/>
</dbReference>
<dbReference type="GO" id="GO:0044209">
    <property type="term" value="P:AMP salvage"/>
    <property type="evidence" value="ECO:0007669"/>
    <property type="project" value="TreeGrafter"/>
</dbReference>
<comment type="subcellular location">
    <subcellularLocation>
        <location evidence="3">Cytoplasm</location>
    </subcellularLocation>
</comment>
<evidence type="ECO:0000259" key="12">
    <source>
        <dbReference type="Pfam" id="PF00156"/>
    </source>
</evidence>
<dbReference type="FunFam" id="3.40.50.2020:FF:000004">
    <property type="entry name" value="Adenine phosphoribosyltransferase"/>
    <property type="match status" value="1"/>
</dbReference>
<dbReference type="GO" id="GO:0005737">
    <property type="term" value="C:cytoplasm"/>
    <property type="evidence" value="ECO:0007669"/>
    <property type="project" value="UniProtKB-SubCell"/>
</dbReference>
<organism evidence="13 14">
    <name type="scientific">Prochlorococcus marinus str. MIT 9201</name>
    <dbReference type="NCBI Taxonomy" id="93057"/>
    <lineage>
        <taxon>Bacteria</taxon>
        <taxon>Bacillati</taxon>
        <taxon>Cyanobacteriota</taxon>
        <taxon>Cyanophyceae</taxon>
        <taxon>Synechococcales</taxon>
        <taxon>Prochlorococcaceae</taxon>
        <taxon>Prochlorococcus</taxon>
    </lineage>
</organism>
<evidence type="ECO:0000256" key="11">
    <source>
        <dbReference type="ARBA" id="ARBA00022726"/>
    </source>
</evidence>
<keyword evidence="9 13" id="KW-0328">Glycosyltransferase</keyword>
<dbReference type="AlphaFoldDB" id="A0A0A2ABT6"/>
<comment type="subunit">
    <text evidence="6">Homodimer.</text>
</comment>
<dbReference type="EMBL" id="JNAL01000003">
    <property type="protein sequence ID" value="KGF97969.1"/>
    <property type="molecule type" value="Genomic_DNA"/>
</dbReference>
<comment type="similarity">
    <text evidence="5">Belongs to the purine/pyrimidine phosphoribosyltransferase family.</text>
</comment>
<keyword evidence="8" id="KW-0963">Cytoplasm</keyword>
<dbReference type="InterPro" id="IPR029057">
    <property type="entry name" value="PRTase-like"/>
</dbReference>
<comment type="catalytic activity">
    <reaction evidence="1">
        <text>AMP + diphosphate = 5-phospho-alpha-D-ribose 1-diphosphate + adenine</text>
        <dbReference type="Rhea" id="RHEA:16609"/>
        <dbReference type="ChEBI" id="CHEBI:16708"/>
        <dbReference type="ChEBI" id="CHEBI:33019"/>
        <dbReference type="ChEBI" id="CHEBI:58017"/>
        <dbReference type="ChEBI" id="CHEBI:456215"/>
        <dbReference type="EC" id="2.4.2.7"/>
    </reaction>
</comment>
<dbReference type="GO" id="GO:0006168">
    <property type="term" value="P:adenine salvage"/>
    <property type="evidence" value="ECO:0007669"/>
    <property type="project" value="TreeGrafter"/>
</dbReference>
<dbReference type="GO" id="GO:0006166">
    <property type="term" value="P:purine ribonucleoside salvage"/>
    <property type="evidence" value="ECO:0007669"/>
    <property type="project" value="UniProtKB-KW"/>
</dbReference>
<dbReference type="InterPro" id="IPR000836">
    <property type="entry name" value="PRTase_dom"/>
</dbReference>
<reference evidence="14" key="1">
    <citation type="journal article" date="2014" name="Sci. Data">
        <title>Genomes of diverse isolates of the marine cyanobacterium Prochlorococcus.</title>
        <authorList>
            <person name="Biller S."/>
            <person name="Berube P."/>
            <person name="Thompson J."/>
            <person name="Kelly L."/>
            <person name="Roggensack S."/>
            <person name="Awad L."/>
            <person name="Roache-Johnson K."/>
            <person name="Ding H."/>
            <person name="Giovannoni S.J."/>
            <person name="Moore L.R."/>
            <person name="Chisholm S.W."/>
        </authorList>
    </citation>
    <scope>NUCLEOTIDE SEQUENCE [LARGE SCALE GENOMIC DNA]</scope>
    <source>
        <strain evidence="14">MIT 9201</strain>
    </source>
</reference>
<dbReference type="GO" id="GO:0003999">
    <property type="term" value="F:adenine phosphoribosyltransferase activity"/>
    <property type="evidence" value="ECO:0007669"/>
    <property type="project" value="UniProtKB-EC"/>
</dbReference>
<dbReference type="eggNOG" id="COG0503">
    <property type="taxonomic scope" value="Bacteria"/>
</dbReference>
<evidence type="ECO:0000313" key="14">
    <source>
        <dbReference type="Proteomes" id="UP000030355"/>
    </source>
</evidence>
<evidence type="ECO:0000256" key="4">
    <source>
        <dbReference type="ARBA" id="ARBA00004659"/>
    </source>
</evidence>
<feature type="domain" description="Phosphoribosyltransferase" evidence="12">
    <location>
        <begin position="14"/>
        <end position="130"/>
    </location>
</feature>
<dbReference type="GO" id="GO:0002055">
    <property type="term" value="F:adenine binding"/>
    <property type="evidence" value="ECO:0007669"/>
    <property type="project" value="TreeGrafter"/>
</dbReference>
<evidence type="ECO:0000256" key="9">
    <source>
        <dbReference type="ARBA" id="ARBA00022676"/>
    </source>
</evidence>
<evidence type="ECO:0000256" key="8">
    <source>
        <dbReference type="ARBA" id="ARBA00022490"/>
    </source>
</evidence>
<evidence type="ECO:0000256" key="3">
    <source>
        <dbReference type="ARBA" id="ARBA00004496"/>
    </source>
</evidence>
<evidence type="ECO:0000256" key="10">
    <source>
        <dbReference type="ARBA" id="ARBA00022679"/>
    </source>
</evidence>
<dbReference type="PANTHER" id="PTHR32315:SF3">
    <property type="entry name" value="ADENINE PHOSPHORIBOSYLTRANSFERASE"/>
    <property type="match status" value="1"/>
</dbReference>
<protein>
    <recommendedName>
        <fullName evidence="7">adenine phosphoribosyltransferase</fullName>
        <ecNumber evidence="7">2.4.2.7</ecNumber>
    </recommendedName>
</protein>
<dbReference type="PANTHER" id="PTHR32315">
    <property type="entry name" value="ADENINE PHOSPHORIBOSYLTRANSFERASE"/>
    <property type="match status" value="1"/>
</dbReference>
<name>A0A0A2ABT6_PROMR</name>
<dbReference type="STRING" id="93057.EU95_0070"/>
<evidence type="ECO:0000256" key="7">
    <source>
        <dbReference type="ARBA" id="ARBA00011893"/>
    </source>
</evidence>
<dbReference type="GO" id="GO:0016208">
    <property type="term" value="F:AMP binding"/>
    <property type="evidence" value="ECO:0007669"/>
    <property type="project" value="TreeGrafter"/>
</dbReference>
<dbReference type="Proteomes" id="UP000030355">
    <property type="component" value="Unassembled WGS sequence"/>
</dbReference>
<evidence type="ECO:0000256" key="5">
    <source>
        <dbReference type="ARBA" id="ARBA00008391"/>
    </source>
</evidence>
<dbReference type="NCBIfam" id="NF002636">
    <property type="entry name" value="PRK02304.1-5"/>
    <property type="match status" value="1"/>
</dbReference>
<dbReference type="EC" id="2.4.2.7" evidence="7"/>
<evidence type="ECO:0000256" key="2">
    <source>
        <dbReference type="ARBA" id="ARBA00003968"/>
    </source>
</evidence>
<dbReference type="SUPFAM" id="SSF53271">
    <property type="entry name" value="PRTase-like"/>
    <property type="match status" value="1"/>
</dbReference>